<accession>A0ABX7BEB1</accession>
<sequence>MKLAMIHGQFPPYANGGAERSVATIARAHLDAGGEVELITLCPDGGYHREQRDRLIVHFLPLWNVCWPWRFGGPPKLLKPIFTALDSDNPVMAKRVATLLDRIRPDLISLHNLKGFSPRVISVAARRAPSVVVCHDPYLICPRATMYHKGAVCQSACGSCGVFLGPRVRHTAKAHGAVAVGTDLASKLKQAGLFKHSDVTVIHSPVAPPPVPPPLPSTPVTFGFLGRIELVKGVETLIAASARLPAGARVLIAGSGDAEYMAKLGDLATGRPVEFLGQLPPAELFARCHILVVPSLWSEPFGRVTLEAFQHGRPVIATNQGGSLDLIDQGRTGWLVPPDDSDRLSEAMIEAMDVDRLAVMSADCRARGMEITPDQVYAGMRKVWDNAFHTYKLLHVAA</sequence>
<reference evidence="2" key="1">
    <citation type="submission" date="2021-02" db="EMBL/GenBank/DDBJ databases">
        <title>Skermanella TT6 skin isolate.</title>
        <authorList>
            <person name="Lee K."/>
            <person name="Ganzorig M."/>
        </authorList>
    </citation>
    <scope>NUCLEOTIDE SEQUENCE</scope>
    <source>
        <strain evidence="2">TT6</strain>
    </source>
</reference>
<evidence type="ECO:0000313" key="3">
    <source>
        <dbReference type="Proteomes" id="UP000595197"/>
    </source>
</evidence>
<dbReference type="EMBL" id="CP067421">
    <property type="protein sequence ID" value="QQP92744.1"/>
    <property type="molecule type" value="Genomic_DNA"/>
</dbReference>
<evidence type="ECO:0000259" key="1">
    <source>
        <dbReference type="Pfam" id="PF13439"/>
    </source>
</evidence>
<protein>
    <submittedName>
        <fullName evidence="2">Glycosyltransferase</fullName>
    </submittedName>
</protein>
<dbReference type="Pfam" id="PF13439">
    <property type="entry name" value="Glyco_transf_4"/>
    <property type="match status" value="1"/>
</dbReference>
<dbReference type="SUPFAM" id="SSF53756">
    <property type="entry name" value="UDP-Glycosyltransferase/glycogen phosphorylase"/>
    <property type="match status" value="1"/>
</dbReference>
<dbReference type="Gene3D" id="3.40.50.2000">
    <property type="entry name" value="Glycogen Phosphorylase B"/>
    <property type="match status" value="2"/>
</dbReference>
<geneLocation type="plasmid" evidence="2 3">
    <name>pTT6-1</name>
</geneLocation>
<dbReference type="InterPro" id="IPR028098">
    <property type="entry name" value="Glyco_trans_4-like_N"/>
</dbReference>
<dbReference type="RefSeq" id="WP_201081893.1">
    <property type="nucleotide sequence ID" value="NZ_CP067421.1"/>
</dbReference>
<feature type="domain" description="Glycosyltransferase subfamily 4-like N-terminal" evidence="1">
    <location>
        <begin position="16"/>
        <end position="206"/>
    </location>
</feature>
<dbReference type="PANTHER" id="PTHR12526">
    <property type="entry name" value="GLYCOSYLTRANSFERASE"/>
    <property type="match status" value="1"/>
</dbReference>
<dbReference type="Pfam" id="PF13692">
    <property type="entry name" value="Glyco_trans_1_4"/>
    <property type="match status" value="1"/>
</dbReference>
<dbReference type="Proteomes" id="UP000595197">
    <property type="component" value="Plasmid pTT6-1"/>
</dbReference>
<evidence type="ECO:0000313" key="2">
    <source>
        <dbReference type="EMBL" id="QQP92744.1"/>
    </source>
</evidence>
<name>A0ABX7BEB1_9PROT</name>
<proteinExistence type="predicted"/>
<dbReference type="PANTHER" id="PTHR12526:SF635">
    <property type="entry name" value="GLYCOSYL TRANSFERASE GROUP 1"/>
    <property type="match status" value="1"/>
</dbReference>
<gene>
    <name evidence="2" type="ORF">IGS68_30245</name>
</gene>
<keyword evidence="3" id="KW-1185">Reference proteome</keyword>
<organism evidence="2 3">
    <name type="scientific">Skermanella cutis</name>
    <dbReference type="NCBI Taxonomy" id="2775420"/>
    <lineage>
        <taxon>Bacteria</taxon>
        <taxon>Pseudomonadati</taxon>
        <taxon>Pseudomonadota</taxon>
        <taxon>Alphaproteobacteria</taxon>
        <taxon>Rhodospirillales</taxon>
        <taxon>Azospirillaceae</taxon>
        <taxon>Skermanella</taxon>
    </lineage>
</organism>
<keyword evidence="2" id="KW-0614">Plasmid</keyword>